<dbReference type="GO" id="GO:0003700">
    <property type="term" value="F:DNA-binding transcription factor activity"/>
    <property type="evidence" value="ECO:0007669"/>
    <property type="project" value="InterPro"/>
</dbReference>
<evidence type="ECO:0000256" key="3">
    <source>
        <dbReference type="ARBA" id="ARBA00023163"/>
    </source>
</evidence>
<dbReference type="OrthoDB" id="2930at2"/>
<dbReference type="InterPro" id="IPR035472">
    <property type="entry name" value="RpiR-like_SIS"/>
</dbReference>
<dbReference type="CDD" id="cd05013">
    <property type="entry name" value="SIS_RpiR"/>
    <property type="match status" value="1"/>
</dbReference>
<dbReference type="GO" id="GO:0097367">
    <property type="term" value="F:carbohydrate derivative binding"/>
    <property type="evidence" value="ECO:0007669"/>
    <property type="project" value="InterPro"/>
</dbReference>
<dbReference type="GO" id="GO:0003677">
    <property type="term" value="F:DNA binding"/>
    <property type="evidence" value="ECO:0007669"/>
    <property type="project" value="UniProtKB-KW"/>
</dbReference>
<dbReference type="Gene3D" id="3.40.50.10490">
    <property type="entry name" value="Glucose-6-phosphate isomerase like protein, domain 1"/>
    <property type="match status" value="1"/>
</dbReference>
<dbReference type="Gene3D" id="1.10.10.10">
    <property type="entry name" value="Winged helix-like DNA-binding domain superfamily/Winged helix DNA-binding domain"/>
    <property type="match status" value="1"/>
</dbReference>
<dbReference type="Pfam" id="PF01418">
    <property type="entry name" value="HTH_6"/>
    <property type="match status" value="1"/>
</dbReference>
<dbReference type="EMBL" id="AFGF01000056">
    <property type="protein sequence ID" value="EGO64471.1"/>
    <property type="molecule type" value="Genomic_DNA"/>
</dbReference>
<evidence type="ECO:0000313" key="6">
    <source>
        <dbReference type="EMBL" id="EGO64471.1"/>
    </source>
</evidence>
<evidence type="ECO:0000256" key="1">
    <source>
        <dbReference type="ARBA" id="ARBA00023015"/>
    </source>
</evidence>
<dbReference type="Proteomes" id="UP000003240">
    <property type="component" value="Unassembled WGS sequence"/>
</dbReference>
<dbReference type="InterPro" id="IPR000281">
    <property type="entry name" value="HTH_RpiR"/>
</dbReference>
<dbReference type="InterPro" id="IPR046348">
    <property type="entry name" value="SIS_dom_sf"/>
</dbReference>
<reference evidence="6 7" key="1">
    <citation type="journal article" date="2011" name="EMBO J.">
        <title>Structural diversity of bacterial flagellar motors.</title>
        <authorList>
            <person name="Chen S."/>
            <person name="Beeby M."/>
            <person name="Murphy G.E."/>
            <person name="Leadbetter J.R."/>
            <person name="Hendrixson D.R."/>
            <person name="Briegel A."/>
            <person name="Li Z."/>
            <person name="Shi J."/>
            <person name="Tocheva E.I."/>
            <person name="Muller A."/>
            <person name="Dobro M.J."/>
            <person name="Jensen G.J."/>
        </authorList>
    </citation>
    <scope>NUCLEOTIDE SEQUENCE [LARGE SCALE GENOMIC DNA]</scope>
    <source>
        <strain evidence="6 7">DSM 6540</strain>
    </source>
</reference>
<protein>
    <submittedName>
        <fullName evidence="6">Transcriptional regulator, RpiR family protein</fullName>
    </submittedName>
</protein>
<keyword evidence="2" id="KW-0238">DNA-binding</keyword>
<evidence type="ECO:0000259" key="5">
    <source>
        <dbReference type="PROSITE" id="PS51464"/>
    </source>
</evidence>
<dbReference type="InterPro" id="IPR001347">
    <property type="entry name" value="SIS_dom"/>
</dbReference>
<feature type="domain" description="HTH rpiR-type" evidence="4">
    <location>
        <begin position="3"/>
        <end position="79"/>
    </location>
</feature>
<dbReference type="Pfam" id="PF01380">
    <property type="entry name" value="SIS"/>
    <property type="match status" value="1"/>
</dbReference>
<evidence type="ECO:0000256" key="2">
    <source>
        <dbReference type="ARBA" id="ARBA00023125"/>
    </source>
</evidence>
<organism evidence="6 7">
    <name type="scientific">Acetonema longum DSM 6540</name>
    <dbReference type="NCBI Taxonomy" id="1009370"/>
    <lineage>
        <taxon>Bacteria</taxon>
        <taxon>Bacillati</taxon>
        <taxon>Bacillota</taxon>
        <taxon>Negativicutes</taxon>
        <taxon>Acetonemataceae</taxon>
        <taxon>Acetonema</taxon>
    </lineage>
</organism>
<feature type="domain" description="SIS" evidence="5">
    <location>
        <begin position="124"/>
        <end position="261"/>
    </location>
</feature>
<keyword evidence="3" id="KW-0804">Transcription</keyword>
<dbReference type="InterPro" id="IPR047640">
    <property type="entry name" value="RpiR-like"/>
</dbReference>
<dbReference type="InterPro" id="IPR009057">
    <property type="entry name" value="Homeodomain-like_sf"/>
</dbReference>
<dbReference type="PROSITE" id="PS51071">
    <property type="entry name" value="HTH_RPIR"/>
    <property type="match status" value="1"/>
</dbReference>
<dbReference type="PANTHER" id="PTHR30514">
    <property type="entry name" value="GLUCOKINASE"/>
    <property type="match status" value="1"/>
</dbReference>
<keyword evidence="1" id="KW-0805">Transcription regulation</keyword>
<dbReference type="GO" id="GO:1901135">
    <property type="term" value="P:carbohydrate derivative metabolic process"/>
    <property type="evidence" value="ECO:0007669"/>
    <property type="project" value="InterPro"/>
</dbReference>
<accession>F7NHU6</accession>
<name>F7NHU6_9FIRM</name>
<dbReference type="AlphaFoldDB" id="F7NHU6"/>
<dbReference type="SUPFAM" id="SSF46689">
    <property type="entry name" value="Homeodomain-like"/>
    <property type="match status" value="1"/>
</dbReference>
<dbReference type="STRING" id="1009370.ALO_08218"/>
<dbReference type="eggNOG" id="COG1737">
    <property type="taxonomic scope" value="Bacteria"/>
</dbReference>
<sequence>MRKPLAKRIQEQYPQMSKSHKKISEYMLQHYDQAVFLTASKLGQLLSVSEATVIRFAVLLDYDGYPELQKALQDMVRNRITTVDRLKLSPKDSRTDIVRSVFNMDSDNMRQTLESLNTKDFALAVDKIIGARRIYIVSLRSAVVLGQFLHFYLQLLFKNCQMVSGNLFVEGLAGVGPEDLVIGFSFARYTRQTVESMQYAREKGASTIGITDTLTSPLAQYSEVLLLAQSSTPSFIDSFVAPLSLVNALVISAGTYDLEQTTQTLADFEEGCNKFGVYYKE</sequence>
<dbReference type="InterPro" id="IPR036388">
    <property type="entry name" value="WH-like_DNA-bd_sf"/>
</dbReference>
<gene>
    <name evidence="6" type="ORF">ALO_08218</name>
</gene>
<proteinExistence type="predicted"/>
<dbReference type="PROSITE" id="PS51464">
    <property type="entry name" value="SIS"/>
    <property type="match status" value="1"/>
</dbReference>
<keyword evidence="7" id="KW-1185">Reference proteome</keyword>
<comment type="caution">
    <text evidence="6">The sequence shown here is derived from an EMBL/GenBank/DDBJ whole genome shotgun (WGS) entry which is preliminary data.</text>
</comment>
<dbReference type="PANTHER" id="PTHR30514:SF18">
    <property type="entry name" value="RPIR-FAMILY TRANSCRIPTIONAL REGULATOR"/>
    <property type="match status" value="1"/>
</dbReference>
<evidence type="ECO:0000259" key="4">
    <source>
        <dbReference type="PROSITE" id="PS51071"/>
    </source>
</evidence>
<evidence type="ECO:0000313" key="7">
    <source>
        <dbReference type="Proteomes" id="UP000003240"/>
    </source>
</evidence>
<dbReference type="SUPFAM" id="SSF53697">
    <property type="entry name" value="SIS domain"/>
    <property type="match status" value="1"/>
</dbReference>
<dbReference type="RefSeq" id="WP_004573233.1">
    <property type="nucleotide sequence ID" value="NZ_AFGF01000056.1"/>
</dbReference>